<feature type="non-terminal residue" evidence="1">
    <location>
        <position position="191"/>
    </location>
</feature>
<dbReference type="Proteomes" id="UP001152795">
    <property type="component" value="Unassembled WGS sequence"/>
</dbReference>
<sequence>EAKPKICVTSLNHLYQRCKRSFEDSRNGCSWYPESGYSENYWTAYKTYRNHITSTLREAKTAYYKAQFESVKHDPKKAWKTVNKILNRKQKCHEINCIHTQNGQISCPNELAERFNNHFTDIGPKIATTIGNTDRNFTDYITKATSSFKFQTVSETKVYKLLSSLNLCKSTGIDKIPDKIIRIAAPIMQIY</sequence>
<dbReference type="EMBL" id="CACRXK020021612">
    <property type="protein sequence ID" value="CAB4036012.1"/>
    <property type="molecule type" value="Genomic_DNA"/>
</dbReference>
<dbReference type="AlphaFoldDB" id="A0A6S7LF77"/>
<accession>A0A6S7LF77</accession>
<organism evidence="1 2">
    <name type="scientific">Paramuricea clavata</name>
    <name type="common">Red gorgonian</name>
    <name type="synonym">Violescent sea-whip</name>
    <dbReference type="NCBI Taxonomy" id="317549"/>
    <lineage>
        <taxon>Eukaryota</taxon>
        <taxon>Metazoa</taxon>
        <taxon>Cnidaria</taxon>
        <taxon>Anthozoa</taxon>
        <taxon>Octocorallia</taxon>
        <taxon>Malacalcyonacea</taxon>
        <taxon>Plexauridae</taxon>
        <taxon>Paramuricea</taxon>
    </lineage>
</organism>
<proteinExistence type="predicted"/>
<name>A0A6S7LF77_PARCT</name>
<evidence type="ECO:0000313" key="1">
    <source>
        <dbReference type="EMBL" id="CAB4036012.1"/>
    </source>
</evidence>
<gene>
    <name evidence="1" type="ORF">PACLA_8A076445</name>
</gene>
<keyword evidence="2" id="KW-1185">Reference proteome</keyword>
<protein>
    <submittedName>
        <fullName evidence="1">Uncharacterized protein</fullName>
    </submittedName>
</protein>
<evidence type="ECO:0000313" key="2">
    <source>
        <dbReference type="Proteomes" id="UP001152795"/>
    </source>
</evidence>
<reference evidence="1" key="1">
    <citation type="submission" date="2020-04" db="EMBL/GenBank/DDBJ databases">
        <authorList>
            <person name="Alioto T."/>
            <person name="Alioto T."/>
            <person name="Gomez Garrido J."/>
        </authorList>
    </citation>
    <scope>NUCLEOTIDE SEQUENCE</scope>
    <source>
        <strain evidence="1">A484AB</strain>
    </source>
</reference>
<comment type="caution">
    <text evidence="1">The sequence shown here is derived from an EMBL/GenBank/DDBJ whole genome shotgun (WGS) entry which is preliminary data.</text>
</comment>
<dbReference type="PANTHER" id="PTHR47510">
    <property type="entry name" value="REVERSE TRANSCRIPTASE DOMAIN-CONTAINING PROTEIN"/>
    <property type="match status" value="1"/>
</dbReference>
<dbReference type="PANTHER" id="PTHR47510:SF3">
    <property type="entry name" value="ENDO_EXONUCLEASE_PHOSPHATASE DOMAIN-CONTAINING PROTEIN"/>
    <property type="match status" value="1"/>
</dbReference>
<dbReference type="OrthoDB" id="445826at2759"/>